<accession>X0Z3B0</accession>
<protein>
    <submittedName>
        <fullName evidence="1">Uncharacterized protein</fullName>
    </submittedName>
</protein>
<comment type="caution">
    <text evidence="1">The sequence shown here is derived from an EMBL/GenBank/DDBJ whole genome shotgun (WGS) entry which is preliminary data.</text>
</comment>
<proteinExistence type="predicted"/>
<gene>
    <name evidence="1" type="ORF">S01H4_14716</name>
</gene>
<dbReference type="EMBL" id="BART01006451">
    <property type="protein sequence ID" value="GAG63810.1"/>
    <property type="molecule type" value="Genomic_DNA"/>
</dbReference>
<reference evidence="1" key="1">
    <citation type="journal article" date="2014" name="Front. Microbiol.">
        <title>High frequency of phylogenetically diverse reductive dehalogenase-homologous genes in deep subseafloor sedimentary metagenomes.</title>
        <authorList>
            <person name="Kawai M."/>
            <person name="Futagami T."/>
            <person name="Toyoda A."/>
            <person name="Takaki Y."/>
            <person name="Nishi S."/>
            <person name="Hori S."/>
            <person name="Arai W."/>
            <person name="Tsubouchi T."/>
            <person name="Morono Y."/>
            <person name="Uchiyama I."/>
            <person name="Ito T."/>
            <person name="Fujiyama A."/>
            <person name="Inagaki F."/>
            <person name="Takami H."/>
        </authorList>
    </citation>
    <scope>NUCLEOTIDE SEQUENCE</scope>
    <source>
        <strain evidence="1">Expedition CK06-06</strain>
    </source>
</reference>
<evidence type="ECO:0000313" key="1">
    <source>
        <dbReference type="EMBL" id="GAG63810.1"/>
    </source>
</evidence>
<name>X0Z3B0_9ZZZZ</name>
<organism evidence="1">
    <name type="scientific">marine sediment metagenome</name>
    <dbReference type="NCBI Taxonomy" id="412755"/>
    <lineage>
        <taxon>unclassified sequences</taxon>
        <taxon>metagenomes</taxon>
        <taxon>ecological metagenomes</taxon>
    </lineage>
</organism>
<sequence length="40" mass="4746">MVYNLPIFKREMFDGDPEGLAWENAIKPECFRAIVRFEVL</sequence>
<dbReference type="AlphaFoldDB" id="X0Z3B0"/>